<dbReference type="Pfam" id="PF08448">
    <property type="entry name" value="PAS_4"/>
    <property type="match status" value="1"/>
</dbReference>
<feature type="domain" description="Histidine kinase" evidence="7">
    <location>
        <begin position="570"/>
        <end position="785"/>
    </location>
</feature>
<evidence type="ECO:0000256" key="5">
    <source>
        <dbReference type="ARBA" id="ARBA00022777"/>
    </source>
</evidence>
<evidence type="ECO:0000259" key="7">
    <source>
        <dbReference type="PROSITE" id="PS50109"/>
    </source>
</evidence>
<dbReference type="SMART" id="SM00388">
    <property type="entry name" value="HisKA"/>
    <property type="match status" value="1"/>
</dbReference>
<dbReference type="SMART" id="SM00091">
    <property type="entry name" value="PAS"/>
    <property type="match status" value="1"/>
</dbReference>
<dbReference type="Gene3D" id="1.10.287.130">
    <property type="match status" value="1"/>
</dbReference>
<dbReference type="EC" id="2.7.13.3" evidence="2"/>
<dbReference type="Pfam" id="PF02518">
    <property type="entry name" value="HATPase_c"/>
    <property type="match status" value="1"/>
</dbReference>
<evidence type="ECO:0000256" key="2">
    <source>
        <dbReference type="ARBA" id="ARBA00012438"/>
    </source>
</evidence>
<feature type="domain" description="PAC" evidence="9">
    <location>
        <begin position="374"/>
        <end position="426"/>
    </location>
</feature>
<proteinExistence type="predicted"/>
<dbReference type="PROSITE" id="PS50109">
    <property type="entry name" value="HIS_KIN"/>
    <property type="match status" value="1"/>
</dbReference>
<dbReference type="InterPro" id="IPR013655">
    <property type="entry name" value="PAS_fold_3"/>
</dbReference>
<dbReference type="InterPro" id="IPR000014">
    <property type="entry name" value="PAS"/>
</dbReference>
<dbReference type="InterPro" id="IPR035965">
    <property type="entry name" value="PAS-like_dom_sf"/>
</dbReference>
<dbReference type="Gene3D" id="3.30.565.10">
    <property type="entry name" value="Histidine kinase-like ATPase, C-terminal domain"/>
    <property type="match status" value="1"/>
</dbReference>
<feature type="coiled-coil region" evidence="6">
    <location>
        <begin position="540"/>
        <end position="570"/>
    </location>
</feature>
<reference evidence="10 11" key="1">
    <citation type="submission" date="2022-09" db="EMBL/GenBank/DDBJ databases">
        <title>Enrichment on poylsaccharides allowed isolation of novel metabolic and taxonomic groups of Haloarchaea.</title>
        <authorList>
            <person name="Sorokin D.Y."/>
            <person name="Elcheninov A.G."/>
            <person name="Khizhniak T.V."/>
            <person name="Kolganova T.V."/>
            <person name="Kublanov I.V."/>
        </authorList>
    </citation>
    <scope>NUCLEOTIDE SEQUENCE [LARGE SCALE GENOMIC DNA]</scope>
    <source>
        <strain evidence="10 11">AArc-m2/3/4</strain>
    </source>
</reference>
<organism evidence="10 11">
    <name type="scientific">Natronoglomus mannanivorans</name>
    <dbReference type="NCBI Taxonomy" id="2979990"/>
    <lineage>
        <taxon>Archaea</taxon>
        <taxon>Methanobacteriati</taxon>
        <taxon>Methanobacteriota</taxon>
        <taxon>Stenosarchaea group</taxon>
        <taxon>Halobacteria</taxon>
        <taxon>Halobacteriales</taxon>
        <taxon>Natrialbaceae</taxon>
        <taxon>Natronoglomus</taxon>
    </lineage>
</organism>
<dbReference type="SUPFAM" id="SSF55874">
    <property type="entry name" value="ATPase domain of HSP90 chaperone/DNA topoisomerase II/histidine kinase"/>
    <property type="match status" value="1"/>
</dbReference>
<dbReference type="Pfam" id="PF13185">
    <property type="entry name" value="GAF_2"/>
    <property type="match status" value="1"/>
</dbReference>
<dbReference type="PANTHER" id="PTHR43304:SF1">
    <property type="entry name" value="PAC DOMAIN-CONTAINING PROTEIN"/>
    <property type="match status" value="1"/>
</dbReference>
<dbReference type="PROSITE" id="PS50113">
    <property type="entry name" value="PAC"/>
    <property type="match status" value="3"/>
</dbReference>
<dbReference type="PROSITE" id="PS50112">
    <property type="entry name" value="PAS"/>
    <property type="match status" value="1"/>
</dbReference>
<dbReference type="InterPro" id="IPR036890">
    <property type="entry name" value="HATPase_C_sf"/>
</dbReference>
<dbReference type="SMART" id="SM00387">
    <property type="entry name" value="HATPase_c"/>
    <property type="match status" value="1"/>
</dbReference>
<protein>
    <recommendedName>
        <fullName evidence="2">histidine kinase</fullName>
        <ecNumber evidence="2">2.7.13.3</ecNumber>
    </recommendedName>
</protein>
<dbReference type="Gene3D" id="3.30.450.20">
    <property type="entry name" value="PAS domain"/>
    <property type="match status" value="3"/>
</dbReference>
<dbReference type="Gene3D" id="3.30.450.40">
    <property type="match status" value="1"/>
</dbReference>
<accession>A0ABT2QGF8</accession>
<dbReference type="SMART" id="SM00086">
    <property type="entry name" value="PAC"/>
    <property type="match status" value="3"/>
</dbReference>
<dbReference type="SUPFAM" id="SSF55785">
    <property type="entry name" value="PYP-like sensor domain (PAS domain)"/>
    <property type="match status" value="3"/>
</dbReference>
<evidence type="ECO:0000256" key="4">
    <source>
        <dbReference type="ARBA" id="ARBA00022679"/>
    </source>
</evidence>
<evidence type="ECO:0000313" key="10">
    <source>
        <dbReference type="EMBL" id="MCU4974015.1"/>
    </source>
</evidence>
<keyword evidence="11" id="KW-1185">Reference proteome</keyword>
<dbReference type="EMBL" id="JAOPKB010000009">
    <property type="protein sequence ID" value="MCU4974015.1"/>
    <property type="molecule type" value="Genomic_DNA"/>
</dbReference>
<dbReference type="PRINTS" id="PR00344">
    <property type="entry name" value="BCTRLSENSOR"/>
</dbReference>
<dbReference type="InterPro" id="IPR029016">
    <property type="entry name" value="GAF-like_dom_sf"/>
</dbReference>
<feature type="domain" description="PAC" evidence="9">
    <location>
        <begin position="250"/>
        <end position="302"/>
    </location>
</feature>
<dbReference type="NCBIfam" id="TIGR00229">
    <property type="entry name" value="sensory_box"/>
    <property type="match status" value="3"/>
</dbReference>
<dbReference type="CDD" id="cd00130">
    <property type="entry name" value="PAS"/>
    <property type="match status" value="3"/>
</dbReference>
<feature type="domain" description="PAS" evidence="8">
    <location>
        <begin position="176"/>
        <end position="247"/>
    </location>
</feature>
<feature type="domain" description="PAC" evidence="9">
    <location>
        <begin position="501"/>
        <end position="552"/>
    </location>
</feature>
<dbReference type="InterPro" id="IPR005467">
    <property type="entry name" value="His_kinase_dom"/>
</dbReference>
<dbReference type="InterPro" id="IPR003661">
    <property type="entry name" value="HisK_dim/P_dom"/>
</dbReference>
<keyword evidence="5" id="KW-0418">Kinase</keyword>
<dbReference type="InterPro" id="IPR001610">
    <property type="entry name" value="PAC"/>
</dbReference>
<dbReference type="Pfam" id="PF08447">
    <property type="entry name" value="PAS_3"/>
    <property type="match status" value="2"/>
</dbReference>
<keyword evidence="6" id="KW-0175">Coiled coil</keyword>
<dbReference type="InterPro" id="IPR036097">
    <property type="entry name" value="HisK_dim/P_sf"/>
</dbReference>
<dbReference type="SUPFAM" id="SSF55781">
    <property type="entry name" value="GAF domain-like"/>
    <property type="match status" value="1"/>
</dbReference>
<evidence type="ECO:0000313" key="11">
    <source>
        <dbReference type="Proteomes" id="UP001320972"/>
    </source>
</evidence>
<dbReference type="Gene3D" id="2.10.70.100">
    <property type="match status" value="1"/>
</dbReference>
<dbReference type="InterPro" id="IPR013656">
    <property type="entry name" value="PAS_4"/>
</dbReference>
<evidence type="ECO:0000256" key="6">
    <source>
        <dbReference type="SAM" id="Coils"/>
    </source>
</evidence>
<evidence type="ECO:0000259" key="8">
    <source>
        <dbReference type="PROSITE" id="PS50112"/>
    </source>
</evidence>
<dbReference type="Pfam" id="PF00512">
    <property type="entry name" value="HisKA"/>
    <property type="match status" value="1"/>
</dbReference>
<dbReference type="InterPro" id="IPR000700">
    <property type="entry name" value="PAS-assoc_C"/>
</dbReference>
<dbReference type="InterPro" id="IPR004358">
    <property type="entry name" value="Sig_transdc_His_kin-like_C"/>
</dbReference>
<dbReference type="SUPFAM" id="SSF47384">
    <property type="entry name" value="Homodimeric domain of signal transducing histidine kinase"/>
    <property type="match status" value="1"/>
</dbReference>
<evidence type="ECO:0000259" key="9">
    <source>
        <dbReference type="PROSITE" id="PS50113"/>
    </source>
</evidence>
<gene>
    <name evidence="10" type="ORF">OB955_14880</name>
</gene>
<keyword evidence="4" id="KW-0808">Transferase</keyword>
<keyword evidence="3" id="KW-0597">Phosphoprotein</keyword>
<dbReference type="InterPro" id="IPR003018">
    <property type="entry name" value="GAF"/>
</dbReference>
<dbReference type="PANTHER" id="PTHR43304">
    <property type="entry name" value="PHYTOCHROME-LIKE PROTEIN CPH1"/>
    <property type="match status" value="1"/>
</dbReference>
<evidence type="ECO:0000256" key="3">
    <source>
        <dbReference type="ARBA" id="ARBA00022553"/>
    </source>
</evidence>
<evidence type="ECO:0000256" key="1">
    <source>
        <dbReference type="ARBA" id="ARBA00000085"/>
    </source>
</evidence>
<name>A0ABT2QGF8_9EURY</name>
<dbReference type="Proteomes" id="UP001320972">
    <property type="component" value="Unassembled WGS sequence"/>
</dbReference>
<dbReference type="InterPro" id="IPR052162">
    <property type="entry name" value="Sensor_kinase/Photoreceptor"/>
</dbReference>
<comment type="catalytic activity">
    <reaction evidence="1">
        <text>ATP + protein L-histidine = ADP + protein N-phospho-L-histidine.</text>
        <dbReference type="EC" id="2.7.13.3"/>
    </reaction>
</comment>
<sequence length="789" mass="89099">MIPTITEQEMRQRVCEQFTASSAYSVAWIGCYNSETEAVIPAASAGFSKNPLGESTTEASFRQELATETVQRVEVTVGQNLVADPPREEWREQALEHGYRSCAFVPLVSEERLYGVLQLATDRPHGFGPAERESLAELGRTIAYACEDAESAANDDTVQGDGQTELARVTAGTAQERRLYETIISSTPDLVYAFDLDYRFVFANDALLEMWGQTYDESMGKTLLEVGYEPWHAEMHEREIDEVVETKEPIRGEVAFDHAKLGRRIYDYIFAPVLDDEGEVEAIAGTTRDITERKKTEEALQKSEERFRTLVNASSDGVYRMSPDWSEMHHLEGQGFMADTNDPTSDWLDKYVHPDDQARVVEAIDEAIRTESTFEMEHRVEQADGSVGWTFSRAVAMLNEDGDIVEWIGMASDITEQKDRERELERALDLLEKTERIADVGGWAVDVETQDVFWTDHVFELLEIDTDQEPPLEEALDMYHEADQPSVEEAIENALGSGESFDMEARIRTDRGDVRWIRLQGVPETVDGEVVSFRGAAQDITERTERERRLEDLVDKLEESNERLEQFAYAASHDLQEPLRMVSSYLRLVEDRYADALDEDGQEFLEFAVDGADRMRAMIDGLLEYSRVDTRGESLEAVDLDDVFEDVHQDLQVKIAEHDAQISAEELPHTVGDPGQLRQLFQNLLDNAIEYSGEEPPRVHISAEQANDGDEWVLSVTDEGIGIDPEQADRVFEVFQSLHSQDEYDGTGIGLALCERIVDRHGGDIWLESELGEGATFSFTLPASNDRET</sequence>
<dbReference type="CDD" id="cd00082">
    <property type="entry name" value="HisKA"/>
    <property type="match status" value="1"/>
</dbReference>
<comment type="caution">
    <text evidence="10">The sequence shown here is derived from an EMBL/GenBank/DDBJ whole genome shotgun (WGS) entry which is preliminary data.</text>
</comment>
<dbReference type="InterPro" id="IPR003594">
    <property type="entry name" value="HATPase_dom"/>
</dbReference>